<name>T0YWM8_9ZZZZ</name>
<evidence type="ECO:0000256" key="5">
    <source>
        <dbReference type="ARBA" id="ARBA00013063"/>
    </source>
</evidence>
<evidence type="ECO:0000313" key="9">
    <source>
        <dbReference type="EMBL" id="EQD37448.1"/>
    </source>
</evidence>
<evidence type="ECO:0000256" key="2">
    <source>
        <dbReference type="ARBA" id="ARBA00004736"/>
    </source>
</evidence>
<dbReference type="InterPro" id="IPR031337">
    <property type="entry name" value="KDPG/KHG_AS_1"/>
</dbReference>
<comment type="subunit">
    <text evidence="4">Homotrimer.</text>
</comment>
<evidence type="ECO:0000256" key="3">
    <source>
        <dbReference type="ARBA" id="ARBA00006906"/>
    </source>
</evidence>
<reference evidence="9" key="2">
    <citation type="journal article" date="2014" name="ISME J.">
        <title>Microbial stratification in low pH oxic and suboxic macroscopic growths along an acid mine drainage.</title>
        <authorList>
            <person name="Mendez-Garcia C."/>
            <person name="Mesa V."/>
            <person name="Sprenger R.R."/>
            <person name="Richter M."/>
            <person name="Diez M.S."/>
            <person name="Solano J."/>
            <person name="Bargiela R."/>
            <person name="Golyshina O.V."/>
            <person name="Manteca A."/>
            <person name="Ramos J.L."/>
            <person name="Gallego J.R."/>
            <person name="Llorente I."/>
            <person name="Martins Dos Santos V.A."/>
            <person name="Jensen O.N."/>
            <person name="Pelaez A.I."/>
            <person name="Sanchez J."/>
            <person name="Ferrer M."/>
        </authorList>
    </citation>
    <scope>NUCLEOTIDE SEQUENCE</scope>
</reference>
<reference evidence="9" key="1">
    <citation type="submission" date="2013-08" db="EMBL/GenBank/DDBJ databases">
        <authorList>
            <person name="Mendez C."/>
            <person name="Richter M."/>
            <person name="Ferrer M."/>
            <person name="Sanchez J."/>
        </authorList>
    </citation>
    <scope>NUCLEOTIDE SEQUENCE</scope>
</reference>
<dbReference type="InterPro" id="IPR013785">
    <property type="entry name" value="Aldolase_TIM"/>
</dbReference>
<organism evidence="9">
    <name type="scientific">mine drainage metagenome</name>
    <dbReference type="NCBI Taxonomy" id="410659"/>
    <lineage>
        <taxon>unclassified sequences</taxon>
        <taxon>metagenomes</taxon>
        <taxon>ecological metagenomes</taxon>
    </lineage>
</organism>
<dbReference type="PROSITE" id="PS00160">
    <property type="entry name" value="ALDOLASE_KDPG_KHG_2"/>
    <property type="match status" value="1"/>
</dbReference>
<evidence type="ECO:0000256" key="8">
    <source>
        <dbReference type="ARBA" id="ARBA00023277"/>
    </source>
</evidence>
<evidence type="ECO:0000256" key="1">
    <source>
        <dbReference type="ARBA" id="ARBA00000654"/>
    </source>
</evidence>
<comment type="similarity">
    <text evidence="3">Belongs to the KHG/KDPG aldolase family.</text>
</comment>
<dbReference type="GO" id="GO:0008675">
    <property type="term" value="F:2-dehydro-3-deoxy-phosphogluconate aldolase activity"/>
    <property type="evidence" value="ECO:0007669"/>
    <property type="project" value="UniProtKB-EC"/>
</dbReference>
<proteinExistence type="inferred from homology"/>
<dbReference type="AlphaFoldDB" id="T0YWM8"/>
<dbReference type="InterPro" id="IPR031338">
    <property type="entry name" value="KDPG/KHG_AS_2"/>
</dbReference>
<dbReference type="NCBIfam" id="NF004325">
    <property type="entry name" value="PRK05718.1"/>
    <property type="match status" value="1"/>
</dbReference>
<keyword evidence="7" id="KW-0704">Schiff base</keyword>
<dbReference type="PANTHER" id="PTHR30246:SF1">
    <property type="entry name" value="2-DEHYDRO-3-DEOXY-6-PHOSPHOGALACTONATE ALDOLASE-RELATED"/>
    <property type="match status" value="1"/>
</dbReference>
<protein>
    <recommendedName>
        <fullName evidence="5">2-dehydro-3-deoxy-phosphogluconate aldolase</fullName>
        <ecNumber evidence="5">4.1.2.14</ecNumber>
    </recommendedName>
</protein>
<accession>T0YWM8</accession>
<evidence type="ECO:0000256" key="4">
    <source>
        <dbReference type="ARBA" id="ARBA00011233"/>
    </source>
</evidence>
<comment type="caution">
    <text evidence="9">The sequence shown here is derived from an EMBL/GenBank/DDBJ whole genome shotgun (WGS) entry which is preliminary data.</text>
</comment>
<comment type="pathway">
    <text evidence="2">Carbohydrate acid metabolism; 2-dehydro-3-deoxy-D-gluconate degradation; D-glyceraldehyde 3-phosphate and pyruvate from 2-dehydro-3-deoxy-D-gluconate: step 2/2.</text>
</comment>
<evidence type="ECO:0000256" key="7">
    <source>
        <dbReference type="ARBA" id="ARBA00023270"/>
    </source>
</evidence>
<dbReference type="SUPFAM" id="SSF51569">
    <property type="entry name" value="Aldolase"/>
    <property type="match status" value="1"/>
</dbReference>
<dbReference type="Gene3D" id="3.20.20.70">
    <property type="entry name" value="Aldolase class I"/>
    <property type="match status" value="1"/>
</dbReference>
<dbReference type="EC" id="4.1.2.14" evidence="5"/>
<dbReference type="EMBL" id="AUZX01012919">
    <property type="protein sequence ID" value="EQD37448.1"/>
    <property type="molecule type" value="Genomic_DNA"/>
</dbReference>
<dbReference type="NCBIfam" id="TIGR01182">
    <property type="entry name" value="eda"/>
    <property type="match status" value="1"/>
</dbReference>
<dbReference type="CDD" id="cd00452">
    <property type="entry name" value="KDPG_aldolase"/>
    <property type="match status" value="1"/>
</dbReference>
<dbReference type="InterPro" id="IPR000887">
    <property type="entry name" value="Aldlse_KDPG_KHG"/>
</dbReference>
<keyword evidence="6 9" id="KW-0456">Lyase</keyword>
<sequence length="220" mass="22349">MNAHHDTAATLAERQQQALQLLRRARIMPVLSLASVEQGLACAVALAAGGLTAIEITLRTPAALAAIRAIRDAGLALTVGAGTVLDAAQLDAAIAHGAEFIVTPGTPPALAEALQRVPLPVIPGAATASEIMALHARGFRALKFFPAASSGGVAALKALHGPFAELNFCPTGGIGAHDAADYLALPNVPCIGGSWMVNKEWLDAGDWAAVTASARRSMGG</sequence>
<dbReference type="Pfam" id="PF01081">
    <property type="entry name" value="Aldolase"/>
    <property type="match status" value="1"/>
</dbReference>
<dbReference type="PANTHER" id="PTHR30246">
    <property type="entry name" value="2-KETO-3-DEOXY-6-PHOSPHOGLUCONATE ALDOLASE"/>
    <property type="match status" value="1"/>
</dbReference>
<dbReference type="PROSITE" id="PS00159">
    <property type="entry name" value="ALDOLASE_KDPG_KHG_1"/>
    <property type="match status" value="1"/>
</dbReference>
<evidence type="ECO:0000256" key="6">
    <source>
        <dbReference type="ARBA" id="ARBA00023239"/>
    </source>
</evidence>
<comment type="catalytic activity">
    <reaction evidence="1">
        <text>2-dehydro-3-deoxy-6-phospho-D-gluconate = D-glyceraldehyde 3-phosphate + pyruvate</text>
        <dbReference type="Rhea" id="RHEA:17089"/>
        <dbReference type="ChEBI" id="CHEBI:15361"/>
        <dbReference type="ChEBI" id="CHEBI:57569"/>
        <dbReference type="ChEBI" id="CHEBI:59776"/>
        <dbReference type="EC" id="4.1.2.14"/>
    </reaction>
</comment>
<gene>
    <name evidence="9" type="ORF">B1A_17561</name>
</gene>
<keyword evidence="8" id="KW-0119">Carbohydrate metabolism</keyword>